<protein>
    <submittedName>
        <fullName evidence="2">Uncharacterized protein</fullName>
    </submittedName>
</protein>
<reference evidence="3" key="1">
    <citation type="journal article" date="2013" name="Science">
        <title>Comparative analysis of bat genomes provides insight into the evolution of flight and immunity.</title>
        <authorList>
            <person name="Zhang G."/>
            <person name="Cowled C."/>
            <person name="Shi Z."/>
            <person name="Huang Z."/>
            <person name="Bishop-Lilly K.A."/>
            <person name="Fang X."/>
            <person name="Wynne J.W."/>
            <person name="Xiong Z."/>
            <person name="Baker M.L."/>
            <person name="Zhao W."/>
            <person name="Tachedjian M."/>
            <person name="Zhu Y."/>
            <person name="Zhou P."/>
            <person name="Jiang X."/>
            <person name="Ng J."/>
            <person name="Yang L."/>
            <person name="Wu L."/>
            <person name="Xiao J."/>
            <person name="Feng Y."/>
            <person name="Chen Y."/>
            <person name="Sun X."/>
            <person name="Zhang Y."/>
            <person name="Marsh G.A."/>
            <person name="Crameri G."/>
            <person name="Broder C.C."/>
            <person name="Frey K.G."/>
            <person name="Wang L.F."/>
            <person name="Wang J."/>
        </authorList>
    </citation>
    <scope>NUCLEOTIDE SEQUENCE [LARGE SCALE GENOMIC DNA]</scope>
</reference>
<accession>L5KNY5</accession>
<feature type="compositionally biased region" description="Basic residues" evidence="1">
    <location>
        <begin position="1"/>
        <end position="11"/>
    </location>
</feature>
<sequence length="100" mass="11449">MMKSPRKRRGARAAAHSTRRDAAPDRRQQIRHETRKDAGSFSGRRSLAPPGEPRRAAGSQVAPCEQRRTMMRQATLTEWTFRDATPSERCRLKLTRTFNA</sequence>
<organism evidence="2 3">
    <name type="scientific">Pteropus alecto</name>
    <name type="common">Black flying fox</name>
    <dbReference type="NCBI Taxonomy" id="9402"/>
    <lineage>
        <taxon>Eukaryota</taxon>
        <taxon>Metazoa</taxon>
        <taxon>Chordata</taxon>
        <taxon>Craniata</taxon>
        <taxon>Vertebrata</taxon>
        <taxon>Euteleostomi</taxon>
        <taxon>Mammalia</taxon>
        <taxon>Eutheria</taxon>
        <taxon>Laurasiatheria</taxon>
        <taxon>Chiroptera</taxon>
        <taxon>Yinpterochiroptera</taxon>
        <taxon>Pteropodoidea</taxon>
        <taxon>Pteropodidae</taxon>
        <taxon>Pteropodinae</taxon>
        <taxon>Pteropus</taxon>
    </lineage>
</organism>
<evidence type="ECO:0000313" key="2">
    <source>
        <dbReference type="EMBL" id="ELK12631.1"/>
    </source>
</evidence>
<dbReference type="AlphaFoldDB" id="L5KNY5"/>
<proteinExistence type="predicted"/>
<dbReference type="Proteomes" id="UP000010552">
    <property type="component" value="Unassembled WGS sequence"/>
</dbReference>
<feature type="region of interest" description="Disordered" evidence="1">
    <location>
        <begin position="1"/>
        <end position="68"/>
    </location>
</feature>
<keyword evidence="3" id="KW-1185">Reference proteome</keyword>
<dbReference type="EMBL" id="KB030660">
    <property type="protein sequence ID" value="ELK12631.1"/>
    <property type="molecule type" value="Genomic_DNA"/>
</dbReference>
<evidence type="ECO:0000313" key="3">
    <source>
        <dbReference type="Proteomes" id="UP000010552"/>
    </source>
</evidence>
<name>L5KNY5_PTEAL</name>
<gene>
    <name evidence="2" type="ORF">PAL_GLEAN10021884</name>
</gene>
<feature type="compositionally biased region" description="Basic and acidic residues" evidence="1">
    <location>
        <begin position="18"/>
        <end position="38"/>
    </location>
</feature>
<evidence type="ECO:0000256" key="1">
    <source>
        <dbReference type="SAM" id="MobiDB-lite"/>
    </source>
</evidence>
<dbReference type="InParanoid" id="L5KNY5"/>